<dbReference type="InterPro" id="IPR000335">
    <property type="entry name" value="Bleomycin-R"/>
</dbReference>
<evidence type="ECO:0000256" key="1">
    <source>
        <dbReference type="ARBA" id="ARBA00011051"/>
    </source>
</evidence>
<dbReference type="OrthoDB" id="9798201at2"/>
<dbReference type="InterPro" id="IPR046294">
    <property type="entry name" value="DUF6331"/>
</dbReference>
<evidence type="ECO:0000256" key="2">
    <source>
        <dbReference type="ARBA" id="ARBA00021572"/>
    </source>
</evidence>
<dbReference type="AlphaFoldDB" id="K9WF76"/>
<evidence type="ECO:0000259" key="4">
    <source>
        <dbReference type="PROSITE" id="PS51819"/>
    </source>
</evidence>
<dbReference type="InterPro" id="IPR004360">
    <property type="entry name" value="Glyas_Fos-R_dOase_dom"/>
</dbReference>
<protein>
    <recommendedName>
        <fullName evidence="2">Bleomycin resistance protein</fullName>
    </recommendedName>
</protein>
<feature type="domain" description="VOC" evidence="4">
    <location>
        <begin position="99"/>
        <end position="218"/>
    </location>
</feature>
<dbReference type="Gene3D" id="3.10.180.10">
    <property type="entry name" value="2,3-Dihydroxybiphenyl 1,2-Dioxygenase, domain 1"/>
    <property type="match status" value="1"/>
</dbReference>
<dbReference type="InterPro" id="IPR037523">
    <property type="entry name" value="VOC_core"/>
</dbReference>
<reference evidence="5 6" key="1">
    <citation type="submission" date="2012-06" db="EMBL/GenBank/DDBJ databases">
        <title>Finished chromosome of genome of Microcoleus sp. PCC 7113.</title>
        <authorList>
            <consortium name="US DOE Joint Genome Institute"/>
            <person name="Gugger M."/>
            <person name="Coursin T."/>
            <person name="Rippka R."/>
            <person name="Tandeau De Marsac N."/>
            <person name="Huntemann M."/>
            <person name="Wei C.-L."/>
            <person name="Han J."/>
            <person name="Detter J.C."/>
            <person name="Han C."/>
            <person name="Tapia R."/>
            <person name="Chen A."/>
            <person name="Kyrpides N."/>
            <person name="Mavromatis K."/>
            <person name="Markowitz V."/>
            <person name="Szeto E."/>
            <person name="Ivanova N."/>
            <person name="Pagani I."/>
            <person name="Pati A."/>
            <person name="Goodwin L."/>
            <person name="Nordberg H.P."/>
            <person name="Cantor M.N."/>
            <person name="Hua S.X."/>
            <person name="Woyke T."/>
            <person name="Kerfeld C.A."/>
        </authorList>
    </citation>
    <scope>NUCLEOTIDE SEQUENCE [LARGE SCALE GENOMIC DNA]</scope>
    <source>
        <strain evidence="5 6">PCC 7113</strain>
    </source>
</reference>
<dbReference type="eggNOG" id="COG0346">
    <property type="taxonomic scope" value="Bacteria"/>
</dbReference>
<organism evidence="5 6">
    <name type="scientific">Allocoleopsis franciscana PCC 7113</name>
    <dbReference type="NCBI Taxonomy" id="1173027"/>
    <lineage>
        <taxon>Bacteria</taxon>
        <taxon>Bacillati</taxon>
        <taxon>Cyanobacteriota</taxon>
        <taxon>Cyanophyceae</taxon>
        <taxon>Coleofasciculales</taxon>
        <taxon>Coleofasciculaceae</taxon>
        <taxon>Allocoleopsis</taxon>
        <taxon>Allocoleopsis franciscana</taxon>
    </lineage>
</organism>
<dbReference type="Proteomes" id="UP000010471">
    <property type="component" value="Chromosome"/>
</dbReference>
<dbReference type="STRING" id="1173027.Mic7113_3127"/>
<dbReference type="GO" id="GO:0046677">
    <property type="term" value="P:response to antibiotic"/>
    <property type="evidence" value="ECO:0007669"/>
    <property type="project" value="UniProtKB-KW"/>
</dbReference>
<dbReference type="HOGENOM" id="CLU_1249584_0_0_3"/>
<dbReference type="Pfam" id="PF00903">
    <property type="entry name" value="Glyoxalase"/>
    <property type="match status" value="1"/>
</dbReference>
<keyword evidence="5" id="KW-0560">Oxidoreductase</keyword>
<proteinExistence type="inferred from homology"/>
<dbReference type="EMBL" id="CP003630">
    <property type="protein sequence ID" value="AFZ18873.1"/>
    <property type="molecule type" value="Genomic_DNA"/>
</dbReference>
<name>K9WF76_9CYAN</name>
<keyword evidence="6" id="KW-1185">Reference proteome</keyword>
<evidence type="ECO:0000313" key="5">
    <source>
        <dbReference type="EMBL" id="AFZ18873.1"/>
    </source>
</evidence>
<dbReference type="CDD" id="cd08349">
    <property type="entry name" value="BLMA_like"/>
    <property type="match status" value="1"/>
</dbReference>
<dbReference type="KEGG" id="mic:Mic7113_3127"/>
<evidence type="ECO:0000256" key="3">
    <source>
        <dbReference type="ARBA" id="ARBA00023251"/>
    </source>
</evidence>
<keyword evidence="3" id="KW-0046">Antibiotic resistance</keyword>
<gene>
    <name evidence="5" type="ORF">Mic7113_3127</name>
</gene>
<accession>K9WF76</accession>
<keyword evidence="5" id="KW-0223">Dioxygenase</keyword>
<dbReference type="RefSeq" id="WP_015183018.1">
    <property type="nucleotide sequence ID" value="NC_019738.1"/>
</dbReference>
<comment type="similarity">
    <text evidence="1">Belongs to the bleomycin resistance protein family.</text>
</comment>
<evidence type="ECO:0000313" key="6">
    <source>
        <dbReference type="Proteomes" id="UP000010471"/>
    </source>
</evidence>
<dbReference type="SUPFAM" id="SSF54593">
    <property type="entry name" value="Glyoxalase/Bleomycin resistance protein/Dihydroxybiphenyl dioxygenase"/>
    <property type="match status" value="1"/>
</dbReference>
<dbReference type="InterPro" id="IPR029068">
    <property type="entry name" value="Glyas_Bleomycin-R_OHBP_Dase"/>
</dbReference>
<sequence length="219" mass="24896">MEQEITLPEPLWSLLCCCEVHCVAACCGLDAFDFSPHHVQNWIAETEAKTFSQVRLQLRELVCSIADKTSTYSSDQLNFWGDYSAWKTLLKQWETLAMPLDQAIPILLSRDISKSVYFYQKLGFESNSPVNPAADYAILHRGSLEIHLTFYPDIVPTESYLACYLRVAQVDELLQEFQTLGLPTEGIPRIGPLEDKPWGMREFYIVDADGNLLKIGQII</sequence>
<dbReference type="PROSITE" id="PS51819">
    <property type="entry name" value="VOC"/>
    <property type="match status" value="1"/>
</dbReference>
<dbReference type="Pfam" id="PF19856">
    <property type="entry name" value="DUF6331"/>
    <property type="match status" value="1"/>
</dbReference>
<dbReference type="GO" id="GO:0051213">
    <property type="term" value="F:dioxygenase activity"/>
    <property type="evidence" value="ECO:0007669"/>
    <property type="project" value="UniProtKB-KW"/>
</dbReference>